<sequence>MALRIRLARYGAKKRPFYRIVVANSESPRDGRFLEIIGTYDPRQDPAAVTVKEDLLSHWVNRGATPTDTVASLLKKWQASAGAAAG</sequence>
<keyword evidence="1 3" id="KW-0689">Ribosomal protein</keyword>
<dbReference type="EMBL" id="DTGR01000025">
    <property type="protein sequence ID" value="HHS28382.1"/>
    <property type="molecule type" value="Genomic_DNA"/>
</dbReference>
<dbReference type="AlphaFoldDB" id="A0A7V6A165"/>
<organism evidence="4">
    <name type="scientific">Desulfobacca acetoxidans</name>
    <dbReference type="NCBI Taxonomy" id="60893"/>
    <lineage>
        <taxon>Bacteria</taxon>
        <taxon>Pseudomonadati</taxon>
        <taxon>Thermodesulfobacteriota</taxon>
        <taxon>Desulfobaccia</taxon>
        <taxon>Desulfobaccales</taxon>
        <taxon>Desulfobaccaceae</taxon>
        <taxon>Desulfobacca</taxon>
    </lineage>
</organism>
<accession>A0A7V6A165</accession>
<dbReference type="Gene3D" id="3.30.1320.10">
    <property type="match status" value="1"/>
</dbReference>
<evidence type="ECO:0000313" key="4">
    <source>
        <dbReference type="EMBL" id="HHS28382.1"/>
    </source>
</evidence>
<gene>
    <name evidence="3" type="primary">rpsP</name>
    <name evidence="4" type="ORF">ENV52_01600</name>
</gene>
<dbReference type="SUPFAM" id="SSF54565">
    <property type="entry name" value="Ribosomal protein S16"/>
    <property type="match status" value="1"/>
</dbReference>
<keyword evidence="2 3" id="KW-0687">Ribonucleoprotein</keyword>
<comment type="similarity">
    <text evidence="3">Belongs to the bacterial ribosomal protein bS16 family.</text>
</comment>
<dbReference type="InterPro" id="IPR023803">
    <property type="entry name" value="Ribosomal_bS16_dom_sf"/>
</dbReference>
<dbReference type="PANTHER" id="PTHR12919">
    <property type="entry name" value="30S RIBOSOMAL PROTEIN S16"/>
    <property type="match status" value="1"/>
</dbReference>
<name>A0A7V6A165_9BACT</name>
<dbReference type="PANTHER" id="PTHR12919:SF20">
    <property type="entry name" value="SMALL RIBOSOMAL SUBUNIT PROTEIN BS16M"/>
    <property type="match status" value="1"/>
</dbReference>
<dbReference type="GO" id="GO:0003735">
    <property type="term" value="F:structural constituent of ribosome"/>
    <property type="evidence" value="ECO:0007669"/>
    <property type="project" value="InterPro"/>
</dbReference>
<dbReference type="Pfam" id="PF00886">
    <property type="entry name" value="Ribosomal_S16"/>
    <property type="match status" value="1"/>
</dbReference>
<dbReference type="NCBIfam" id="TIGR00002">
    <property type="entry name" value="S16"/>
    <property type="match status" value="1"/>
</dbReference>
<evidence type="ECO:0000256" key="1">
    <source>
        <dbReference type="ARBA" id="ARBA00022980"/>
    </source>
</evidence>
<evidence type="ECO:0000256" key="2">
    <source>
        <dbReference type="ARBA" id="ARBA00023274"/>
    </source>
</evidence>
<dbReference type="InterPro" id="IPR000307">
    <property type="entry name" value="Ribosomal_bS16"/>
</dbReference>
<proteinExistence type="inferred from homology"/>
<dbReference type="InterPro" id="IPR020592">
    <property type="entry name" value="Ribosomal_bS16_CS"/>
</dbReference>
<dbReference type="GO" id="GO:0006412">
    <property type="term" value="P:translation"/>
    <property type="evidence" value="ECO:0007669"/>
    <property type="project" value="UniProtKB-UniRule"/>
</dbReference>
<comment type="caution">
    <text evidence="4">The sequence shown here is derived from an EMBL/GenBank/DDBJ whole genome shotgun (WGS) entry which is preliminary data.</text>
</comment>
<dbReference type="GO" id="GO:0015935">
    <property type="term" value="C:small ribosomal subunit"/>
    <property type="evidence" value="ECO:0007669"/>
    <property type="project" value="TreeGrafter"/>
</dbReference>
<protein>
    <recommendedName>
        <fullName evidence="3">Small ribosomal subunit protein bS16</fullName>
    </recommendedName>
</protein>
<dbReference type="PROSITE" id="PS00732">
    <property type="entry name" value="RIBOSOMAL_S16"/>
    <property type="match status" value="1"/>
</dbReference>
<dbReference type="GO" id="GO:0005737">
    <property type="term" value="C:cytoplasm"/>
    <property type="evidence" value="ECO:0007669"/>
    <property type="project" value="UniProtKB-ARBA"/>
</dbReference>
<dbReference type="HAMAP" id="MF_00385">
    <property type="entry name" value="Ribosomal_bS16"/>
    <property type="match status" value="1"/>
</dbReference>
<reference evidence="4" key="1">
    <citation type="journal article" date="2020" name="mSystems">
        <title>Genome- and Community-Level Interaction Insights into Carbon Utilization and Element Cycling Functions of Hydrothermarchaeota in Hydrothermal Sediment.</title>
        <authorList>
            <person name="Zhou Z."/>
            <person name="Liu Y."/>
            <person name="Xu W."/>
            <person name="Pan J."/>
            <person name="Luo Z.H."/>
            <person name="Li M."/>
        </authorList>
    </citation>
    <scope>NUCLEOTIDE SEQUENCE [LARGE SCALE GENOMIC DNA]</scope>
    <source>
        <strain evidence="4">SpSt-767</strain>
    </source>
</reference>
<evidence type="ECO:0000256" key="3">
    <source>
        <dbReference type="HAMAP-Rule" id="MF_00385"/>
    </source>
</evidence>